<protein>
    <submittedName>
        <fullName evidence="2">Uncharacterized protein</fullName>
    </submittedName>
</protein>
<organism evidence="2">
    <name type="scientific">Populus trichocarpa</name>
    <name type="common">Western balsam poplar</name>
    <name type="synonym">Populus balsamifera subsp. trichocarpa</name>
    <dbReference type="NCBI Taxonomy" id="3694"/>
    <lineage>
        <taxon>Eukaryota</taxon>
        <taxon>Viridiplantae</taxon>
        <taxon>Streptophyta</taxon>
        <taxon>Embryophyta</taxon>
        <taxon>Tracheophyta</taxon>
        <taxon>Spermatophyta</taxon>
        <taxon>Magnoliopsida</taxon>
        <taxon>eudicotyledons</taxon>
        <taxon>Gunneridae</taxon>
        <taxon>Pentapetalae</taxon>
        <taxon>rosids</taxon>
        <taxon>fabids</taxon>
        <taxon>Malpighiales</taxon>
        <taxon>Salicaceae</taxon>
        <taxon>Saliceae</taxon>
        <taxon>Populus</taxon>
    </lineage>
</organism>
<feature type="transmembrane region" description="Helical" evidence="1">
    <location>
        <begin position="12"/>
        <end position="32"/>
    </location>
</feature>
<dbReference type="HOGENOM" id="CLU_2626593_0_0_1"/>
<reference evidence="2" key="1">
    <citation type="journal article" date="2006" name="Science">
        <title>The genome of black cottonwood, Populus trichocarpa (Torr. &amp; Gray).</title>
        <authorList>
            <person name="Tuskan G.A."/>
            <person name="Difazio S."/>
            <person name="Jansson S."/>
            <person name="Bohlmann J."/>
            <person name="Grigoriev I."/>
            <person name="Hellsten U."/>
            <person name="Putnam N."/>
            <person name="Ralph S."/>
            <person name="Rombauts S."/>
            <person name="Salamov A."/>
            <person name="Schein J."/>
            <person name="Sterck L."/>
            <person name="Aerts A."/>
            <person name="Bhalerao R.R."/>
            <person name="Bhalerao R.P."/>
            <person name="Blaudez D."/>
            <person name="Boerjan W."/>
            <person name="Brun A."/>
            <person name="Brunner A."/>
            <person name="Busov V."/>
            <person name="Campbell M."/>
            <person name="Carlson J."/>
            <person name="Chalot M."/>
            <person name="Chapman J."/>
            <person name="Chen G.L."/>
            <person name="Cooper D."/>
            <person name="Coutinho P.M."/>
            <person name="Couturier J."/>
            <person name="Covert S."/>
            <person name="Cronk Q."/>
            <person name="Cunningham R."/>
            <person name="Davis J."/>
            <person name="Degroeve S."/>
            <person name="Dejardin A."/>
            <person name="Depamphilis C."/>
            <person name="Detter J."/>
            <person name="Dirks B."/>
            <person name="Dubchak I."/>
            <person name="Duplessis S."/>
            <person name="Ehlting J."/>
            <person name="Ellis B."/>
            <person name="Gendler K."/>
            <person name="Goodstein D."/>
            <person name="Gribskov M."/>
            <person name="Grimwood J."/>
            <person name="Groover A."/>
            <person name="Gunter L."/>
            <person name="Hamberger B."/>
            <person name="Heinze B."/>
            <person name="Helariutta Y."/>
            <person name="Henrissat B."/>
            <person name="Holligan D."/>
            <person name="Holt R."/>
            <person name="Huang W."/>
            <person name="Islam-Faridi N."/>
            <person name="Jones S."/>
            <person name="Jones-Rhoades M."/>
            <person name="Jorgensen R."/>
            <person name="Joshi C."/>
            <person name="Kangasjarvi J."/>
            <person name="Karlsson J."/>
            <person name="Kelleher C."/>
            <person name="Kirkpatrick R."/>
            <person name="Kirst M."/>
            <person name="Kohler A."/>
            <person name="Kalluri U."/>
            <person name="Larimer F."/>
            <person name="Leebens-Mack J."/>
            <person name="Leple J.C."/>
            <person name="Locascio P."/>
            <person name="Lou Y."/>
            <person name="Lucas S."/>
            <person name="Martin F."/>
            <person name="Montanini B."/>
            <person name="Napoli C."/>
            <person name="Nelson D.R."/>
            <person name="Nelson C."/>
            <person name="Nieminen K."/>
            <person name="Nilsson O."/>
            <person name="Pereda V."/>
            <person name="Peter G."/>
            <person name="Philippe R."/>
            <person name="Pilate G."/>
            <person name="Poliakov A."/>
            <person name="Razumovskaya J."/>
            <person name="Richardson P."/>
            <person name="Rinaldi C."/>
            <person name="Ritland K."/>
            <person name="Rouze P."/>
            <person name="Ryaboy D."/>
            <person name="Schmutz J."/>
            <person name="Schrader J."/>
            <person name="Segerman B."/>
            <person name="Shin H."/>
            <person name="Siddiqui A."/>
            <person name="Sterky F."/>
            <person name="Terry A."/>
            <person name="Tsai C.J."/>
            <person name="Uberbacher E."/>
            <person name="Unneberg P."/>
            <person name="Vahala J."/>
            <person name="Wall K."/>
            <person name="Wessler S."/>
            <person name="Yang G."/>
            <person name="Yin T."/>
            <person name="Douglas C."/>
            <person name="Marra M."/>
            <person name="Sandberg G."/>
            <person name="Van de Peer Y."/>
            <person name="Rokhsar D."/>
        </authorList>
    </citation>
    <scope>NUCLEOTIDE SEQUENCE [LARGE SCALE GENOMIC DNA]</scope>
    <source>
        <strain evidence="2">Nisqually-1</strain>
    </source>
</reference>
<dbReference type="PANTHER" id="PTHR36367">
    <property type="entry name" value="TRANSMEMBRANE PROTEIN"/>
    <property type="match status" value="1"/>
</dbReference>
<gene>
    <name evidence="2" type="ORF">POPTR_T164400</name>
</gene>
<evidence type="ECO:0000313" key="2">
    <source>
        <dbReference type="EMBL" id="PNS22192.1"/>
    </source>
</evidence>
<evidence type="ECO:0000256" key="1">
    <source>
        <dbReference type="SAM" id="Phobius"/>
    </source>
</evidence>
<dbReference type="STRING" id="3694.B9HG64"/>
<dbReference type="InParanoid" id="B9HG64"/>
<keyword evidence="1" id="KW-1133">Transmembrane helix</keyword>
<name>B9HG64_POPTR</name>
<feature type="transmembrane region" description="Helical" evidence="1">
    <location>
        <begin position="53"/>
        <end position="77"/>
    </location>
</feature>
<sequence>MACLLESTHDKMYGGLFNFVIEDTFMFTPSFFTACKSDKYRWSLDVLQGFQMFLTHNIMLLLSLLSTFFLLSTALYVL</sequence>
<accession>B9HG64</accession>
<keyword evidence="1" id="KW-0812">Transmembrane</keyword>
<keyword evidence="1" id="KW-0472">Membrane</keyword>
<dbReference type="AlphaFoldDB" id="B9HG64"/>
<reference evidence="2" key="2">
    <citation type="submission" date="2017-07" db="EMBL/GenBank/DDBJ databases">
        <title>WGS assembly of Populus trichocarpa.</title>
        <authorList>
            <person name="Tuskan G."/>
            <person name="Difazio S."/>
            <person name="Jansson S."/>
            <person name="Bohlmann J."/>
            <person name="Grigoriev I."/>
            <person name="Hellsten U."/>
            <person name="Putnam N."/>
            <person name="Ralph S."/>
            <person name="Rombauts S."/>
            <person name="Salamov A."/>
            <person name="Schein J."/>
            <person name="Sterck L."/>
            <person name="Aerts A."/>
            <person name="Bhalerao R."/>
            <person name="Bhalerao R."/>
            <person name="Blaudez D."/>
            <person name="Boerjan W."/>
            <person name="Brun A."/>
            <person name="Brunner A."/>
            <person name="Busov V."/>
            <person name="Campbell M."/>
            <person name="Carlson J."/>
            <person name="Chalot M."/>
            <person name="Chapman J."/>
            <person name="Chen G."/>
            <person name="Cooper D."/>
            <person name="Coutinho P."/>
            <person name="Couturier J."/>
            <person name="Covert S."/>
            <person name="Cronk Q."/>
            <person name="Cunningham R."/>
            <person name="Davis J."/>
            <person name="Degroeve S."/>
            <person name="Dejardin A."/>
            <person name="Depamphilis C."/>
            <person name="Detter J."/>
            <person name="Dirks B."/>
            <person name="Dubchak I."/>
            <person name="Duplessis S."/>
            <person name="Ehlting J."/>
            <person name="Ellis B."/>
            <person name="Gendler K."/>
            <person name="Goodstein D."/>
            <person name="Gribskov M."/>
            <person name="Grimwood J."/>
            <person name="Groover A."/>
            <person name="Gunter L."/>
            <person name="Hamberger B."/>
            <person name="Heinze B."/>
            <person name="Helariutta Y."/>
            <person name="Henrissat B."/>
            <person name="Holligan D."/>
            <person name="Holt R."/>
            <person name="Huang W."/>
            <person name="Islam-Faridi N."/>
            <person name="Jones S."/>
            <person name="Jones-Rhoades M."/>
            <person name="Jorgensen R."/>
            <person name="Joshi C."/>
            <person name="Kangasjarvi J."/>
            <person name="Karlsson J."/>
            <person name="Kelleher C."/>
            <person name="Kirkpatrick R."/>
            <person name="Kirst M."/>
            <person name="Kohler A."/>
            <person name="Kalluri U."/>
            <person name="Larimer F."/>
            <person name="Leebens-Mack J."/>
            <person name="Leple J."/>
            <person name="Locascio P."/>
            <person name="Lou Y."/>
            <person name="Lucas S."/>
            <person name="Martin F."/>
            <person name="Montanini B."/>
            <person name="Napoli C."/>
            <person name="Nelson D."/>
            <person name="Nelson C."/>
            <person name="Nieminen K."/>
            <person name="Nilsson O."/>
            <person name="Pereda V."/>
            <person name="Peter G."/>
            <person name="Philippe R."/>
            <person name="Pilate G."/>
            <person name="Poliakov A."/>
            <person name="Razumovskaya J."/>
            <person name="Richardson P."/>
            <person name="Rinaldi C."/>
            <person name="Ritland K."/>
            <person name="Rouze P."/>
            <person name="Ryaboy D."/>
            <person name="Schmutz J."/>
            <person name="Schrader J."/>
            <person name="Segerman B."/>
            <person name="Shin H."/>
            <person name="Siddiqui A."/>
            <person name="Sterky F."/>
            <person name="Terry A."/>
            <person name="Tsai C."/>
            <person name="Uberbacher E."/>
            <person name="Unneberg P."/>
            <person name="Vahala J."/>
            <person name="Wall K."/>
            <person name="Wessler S."/>
            <person name="Yang G."/>
            <person name="Yin T."/>
            <person name="Douglas C."/>
            <person name="Marra M."/>
            <person name="Sandberg G."/>
            <person name="Van De Peer Y."/>
            <person name="Rokhsar D."/>
        </authorList>
    </citation>
    <scope>NUCLEOTIDE SEQUENCE</scope>
    <source>
        <strain evidence="2">Nisqually-1</strain>
    </source>
</reference>
<dbReference type="PANTHER" id="PTHR36367:SF2">
    <property type="entry name" value="TRANSMEMBRANE PROTEIN"/>
    <property type="match status" value="1"/>
</dbReference>
<proteinExistence type="predicted"/>
<dbReference type="EMBL" id="KZ623662">
    <property type="protein sequence ID" value="PNS22192.1"/>
    <property type="molecule type" value="Genomic_DNA"/>
</dbReference>